<organism evidence="1 2">
    <name type="scientific">Eubacterium ramulus ATCC 29099</name>
    <dbReference type="NCBI Taxonomy" id="1256908"/>
    <lineage>
        <taxon>Bacteria</taxon>
        <taxon>Bacillati</taxon>
        <taxon>Bacillota</taxon>
        <taxon>Clostridia</taxon>
        <taxon>Eubacteriales</taxon>
        <taxon>Eubacteriaceae</taxon>
        <taxon>Eubacterium</taxon>
    </lineage>
</organism>
<dbReference type="Proteomes" id="UP000016608">
    <property type="component" value="Unassembled WGS sequence"/>
</dbReference>
<evidence type="ECO:0000313" key="1">
    <source>
        <dbReference type="EMBL" id="ERK46760.1"/>
    </source>
</evidence>
<dbReference type="PATRIC" id="fig|1256908.3.peg.1502"/>
<accession>U2P8B9</accession>
<proteinExistence type="predicted"/>
<comment type="caution">
    <text evidence="1">The sequence shown here is derived from an EMBL/GenBank/DDBJ whole genome shotgun (WGS) entry which is preliminary data.</text>
</comment>
<dbReference type="AlphaFoldDB" id="U2P8B9"/>
<evidence type="ECO:0000313" key="2">
    <source>
        <dbReference type="Proteomes" id="UP000016608"/>
    </source>
</evidence>
<sequence length="42" mass="4786">MNQEELFMNIQIIPYQTQNAAQAAEVWNQVVEDGLIMCCSVL</sequence>
<protein>
    <submittedName>
        <fullName evidence="1">Uncharacterized protein</fullName>
    </submittedName>
</protein>
<reference evidence="1 2" key="1">
    <citation type="submission" date="2013-06" db="EMBL/GenBank/DDBJ databases">
        <authorList>
            <person name="Weinstock G."/>
            <person name="Sodergren E."/>
            <person name="Lobos E.A."/>
            <person name="Fulton L."/>
            <person name="Fulton R."/>
            <person name="Courtney L."/>
            <person name="Fronick C."/>
            <person name="O'Laughlin M."/>
            <person name="Godfrey J."/>
            <person name="Wilson R.M."/>
            <person name="Miner T."/>
            <person name="Farmer C."/>
            <person name="Delehaunty K."/>
            <person name="Cordes M."/>
            <person name="Minx P."/>
            <person name="Tomlinson C."/>
            <person name="Chen J."/>
            <person name="Wollam A."/>
            <person name="Pepin K.H."/>
            <person name="Bhonagiri V."/>
            <person name="Zhang X."/>
            <person name="Warren W."/>
            <person name="Mitreva M."/>
            <person name="Mardis E.R."/>
            <person name="Wilson R.K."/>
        </authorList>
    </citation>
    <scope>NUCLEOTIDE SEQUENCE [LARGE SCALE GENOMIC DNA]</scope>
    <source>
        <strain evidence="1 2">ATCC 29099</strain>
    </source>
</reference>
<gene>
    <name evidence="1" type="ORF">HMPREF0373_01620</name>
</gene>
<dbReference type="HOGENOM" id="CLU_3251728_0_0_9"/>
<name>U2P8B9_EUBRA</name>
<dbReference type="EMBL" id="AWVJ01000099">
    <property type="protein sequence ID" value="ERK46760.1"/>
    <property type="molecule type" value="Genomic_DNA"/>
</dbReference>
<keyword evidence="2" id="KW-1185">Reference proteome</keyword>